<dbReference type="InterPro" id="IPR052104">
    <property type="entry name" value="Mito_Release_Factor_mL62"/>
</dbReference>
<dbReference type="GO" id="GO:0005762">
    <property type="term" value="C:mitochondrial large ribosomal subunit"/>
    <property type="evidence" value="ECO:0007669"/>
    <property type="project" value="TreeGrafter"/>
</dbReference>
<dbReference type="Pfam" id="PF00472">
    <property type="entry name" value="RF-1"/>
    <property type="match status" value="1"/>
</dbReference>
<dbReference type="GO" id="GO:0016150">
    <property type="term" value="F:translation release factor activity, codon nonspecific"/>
    <property type="evidence" value="ECO:0007669"/>
    <property type="project" value="TreeGrafter"/>
</dbReference>
<dbReference type="AlphaFoldDB" id="A0A8K0K4G9"/>
<dbReference type="FunFam" id="3.30.160.20:FF:000046">
    <property type="entry name" value="Peptidyl-tRNA hydrolase ICT1"/>
    <property type="match status" value="1"/>
</dbReference>
<dbReference type="Gene3D" id="3.30.160.20">
    <property type="match status" value="1"/>
</dbReference>
<feature type="compositionally biased region" description="Polar residues" evidence="5">
    <location>
        <begin position="179"/>
        <end position="190"/>
    </location>
</feature>
<name>A0A8K0K4G9_LADFU</name>
<evidence type="ECO:0000256" key="1">
    <source>
        <dbReference type="ARBA" id="ARBA00013260"/>
    </source>
</evidence>
<feature type="region of interest" description="Disordered" evidence="5">
    <location>
        <begin position="170"/>
        <end position="190"/>
    </location>
</feature>
<evidence type="ECO:0000256" key="3">
    <source>
        <dbReference type="ARBA" id="ARBA00039441"/>
    </source>
</evidence>
<comment type="caution">
    <text evidence="7">The sequence shown here is derived from an EMBL/GenBank/DDBJ whole genome shotgun (WGS) entry which is preliminary data.</text>
</comment>
<evidence type="ECO:0000256" key="4">
    <source>
        <dbReference type="ARBA" id="ARBA00041531"/>
    </source>
</evidence>
<keyword evidence="8" id="KW-1185">Reference proteome</keyword>
<dbReference type="GO" id="GO:0004045">
    <property type="term" value="F:peptidyl-tRNA hydrolase activity"/>
    <property type="evidence" value="ECO:0007669"/>
    <property type="project" value="UniProtKB-EC"/>
</dbReference>
<protein>
    <recommendedName>
        <fullName evidence="3">Large ribosomal subunit protein mL62</fullName>
        <ecNumber evidence="1">3.1.1.29</ecNumber>
    </recommendedName>
    <alternativeName>
        <fullName evidence="4">Peptidyl-tRNA hydrolase ICT1, mitochondrial</fullName>
    </alternativeName>
</protein>
<dbReference type="SUPFAM" id="SSF110916">
    <property type="entry name" value="Peptidyl-tRNA hydrolase domain-like"/>
    <property type="match status" value="1"/>
</dbReference>
<organism evidence="7 8">
    <name type="scientific">Ladona fulva</name>
    <name type="common">Scarce chaser dragonfly</name>
    <name type="synonym">Libellula fulva</name>
    <dbReference type="NCBI Taxonomy" id="123851"/>
    <lineage>
        <taxon>Eukaryota</taxon>
        <taxon>Metazoa</taxon>
        <taxon>Ecdysozoa</taxon>
        <taxon>Arthropoda</taxon>
        <taxon>Hexapoda</taxon>
        <taxon>Insecta</taxon>
        <taxon>Pterygota</taxon>
        <taxon>Palaeoptera</taxon>
        <taxon>Odonata</taxon>
        <taxon>Epiprocta</taxon>
        <taxon>Anisoptera</taxon>
        <taxon>Libelluloidea</taxon>
        <taxon>Libellulidae</taxon>
        <taxon>Ladona</taxon>
    </lineage>
</organism>
<dbReference type="EMBL" id="KZ308312">
    <property type="protein sequence ID" value="KAG8227130.1"/>
    <property type="molecule type" value="Genomic_DNA"/>
</dbReference>
<comment type="similarity">
    <text evidence="2">Belongs to the prokaryotic/mitochondrial release factor family. Mitochondrion-specific ribosomal protein mL62 subfamily.</text>
</comment>
<dbReference type="InterPro" id="IPR000352">
    <property type="entry name" value="Pep_chain_release_fac_I"/>
</dbReference>
<evidence type="ECO:0000259" key="6">
    <source>
        <dbReference type="PROSITE" id="PS00745"/>
    </source>
</evidence>
<dbReference type="PROSITE" id="PS00745">
    <property type="entry name" value="RF_PROK_I"/>
    <property type="match status" value="1"/>
</dbReference>
<evidence type="ECO:0000313" key="8">
    <source>
        <dbReference type="Proteomes" id="UP000792457"/>
    </source>
</evidence>
<feature type="domain" description="Prokaryotic-type class I peptide chain release factors" evidence="6">
    <location>
        <begin position="66"/>
        <end position="82"/>
    </location>
</feature>
<accession>A0A8K0K4G9</accession>
<evidence type="ECO:0000256" key="5">
    <source>
        <dbReference type="SAM" id="MobiDB-lite"/>
    </source>
</evidence>
<gene>
    <name evidence="7" type="ORF">J437_LFUL001674</name>
</gene>
<dbReference type="GO" id="GO:0070126">
    <property type="term" value="P:mitochondrial translational termination"/>
    <property type="evidence" value="ECO:0007669"/>
    <property type="project" value="TreeGrafter"/>
</dbReference>
<dbReference type="OrthoDB" id="270639at2759"/>
<dbReference type="Proteomes" id="UP000792457">
    <property type="component" value="Unassembled WGS sequence"/>
</dbReference>
<reference evidence="7" key="1">
    <citation type="submission" date="2013-04" db="EMBL/GenBank/DDBJ databases">
        <authorList>
            <person name="Qu J."/>
            <person name="Murali S.C."/>
            <person name="Bandaranaike D."/>
            <person name="Bellair M."/>
            <person name="Blankenburg K."/>
            <person name="Chao H."/>
            <person name="Dinh H."/>
            <person name="Doddapaneni H."/>
            <person name="Downs B."/>
            <person name="Dugan-Rocha S."/>
            <person name="Elkadiri S."/>
            <person name="Gnanaolivu R.D."/>
            <person name="Hernandez B."/>
            <person name="Javaid M."/>
            <person name="Jayaseelan J.C."/>
            <person name="Lee S."/>
            <person name="Li M."/>
            <person name="Ming W."/>
            <person name="Munidasa M."/>
            <person name="Muniz J."/>
            <person name="Nguyen L."/>
            <person name="Ongeri F."/>
            <person name="Osuji N."/>
            <person name="Pu L.-L."/>
            <person name="Puazo M."/>
            <person name="Qu C."/>
            <person name="Quiroz J."/>
            <person name="Raj R."/>
            <person name="Weissenberger G."/>
            <person name="Xin Y."/>
            <person name="Zou X."/>
            <person name="Han Y."/>
            <person name="Richards S."/>
            <person name="Worley K."/>
            <person name="Muzny D."/>
            <person name="Gibbs R."/>
        </authorList>
    </citation>
    <scope>NUCLEOTIDE SEQUENCE</scope>
    <source>
        <strain evidence="7">Sampled in the wild</strain>
    </source>
</reference>
<evidence type="ECO:0000313" key="7">
    <source>
        <dbReference type="EMBL" id="KAG8227130.1"/>
    </source>
</evidence>
<dbReference type="PANTHER" id="PTHR11075:SF54">
    <property type="entry name" value="LARGE RIBOSOMAL SUBUNIT PROTEIN ML62"/>
    <property type="match status" value="1"/>
</dbReference>
<proteinExistence type="inferred from homology"/>
<reference evidence="7" key="2">
    <citation type="submission" date="2017-10" db="EMBL/GenBank/DDBJ databases">
        <title>Ladona fulva Genome sequencing and assembly.</title>
        <authorList>
            <person name="Murali S."/>
            <person name="Richards S."/>
            <person name="Bandaranaike D."/>
            <person name="Bellair M."/>
            <person name="Blankenburg K."/>
            <person name="Chao H."/>
            <person name="Dinh H."/>
            <person name="Doddapaneni H."/>
            <person name="Dugan-Rocha S."/>
            <person name="Elkadiri S."/>
            <person name="Gnanaolivu R."/>
            <person name="Hernandez B."/>
            <person name="Skinner E."/>
            <person name="Javaid M."/>
            <person name="Lee S."/>
            <person name="Li M."/>
            <person name="Ming W."/>
            <person name="Munidasa M."/>
            <person name="Muniz J."/>
            <person name="Nguyen L."/>
            <person name="Hughes D."/>
            <person name="Osuji N."/>
            <person name="Pu L.-L."/>
            <person name="Puazo M."/>
            <person name="Qu C."/>
            <person name="Quiroz J."/>
            <person name="Raj R."/>
            <person name="Weissenberger G."/>
            <person name="Xin Y."/>
            <person name="Zou X."/>
            <person name="Han Y."/>
            <person name="Worley K."/>
            <person name="Muzny D."/>
            <person name="Gibbs R."/>
        </authorList>
    </citation>
    <scope>NUCLEOTIDE SEQUENCE</scope>
    <source>
        <strain evidence="7">Sampled in the wild</strain>
    </source>
</reference>
<evidence type="ECO:0000256" key="2">
    <source>
        <dbReference type="ARBA" id="ARBA00038225"/>
    </source>
</evidence>
<sequence length="190" mass="21844">MALRKFINFNTFNIIRPFCFKSAISLENLYPNKSLKIFTPQQTVEQSTGGFTGHIPIEKLQITYSRSSGPGGQNVNTLNSKVDLRFHVESADWLSSEVRAKLMEMNKTKISKEGFLILRSEKTRSQQLNVADIMQKLRAIIRAAEAEPEPISEESEERARKRKLKAARLRLQEKRNRSFTKSQRQAPVDF</sequence>
<dbReference type="PANTHER" id="PTHR11075">
    <property type="entry name" value="PEPTIDE CHAIN RELEASE FACTOR"/>
    <property type="match status" value="1"/>
</dbReference>
<dbReference type="EC" id="3.1.1.29" evidence="1"/>